<comment type="caution">
    <text evidence="1">The sequence shown here is derived from an EMBL/GenBank/DDBJ whole genome shotgun (WGS) entry which is preliminary data.</text>
</comment>
<sequence length="349" mass="38580">MGYGASQSNVERWRCEGDVGSFVWTAKGTKDYSGRGEVFGRIEGGNQRRDCEGEKNRGGYSFQSVLHGTQCWKQVPQNLALQEPKQSNSQVIFPNEGCNNSYTNNQTSGLCYSTGSGKGLSSLESERGLTEVYGIQVQRESVLQRWPIFWLELESITILQNYEINSQSNQGEIYRESGTIHGRPADLIIRKEITGMRYSLDNLIHEGAGLEDLEVENLYDGSMHPTGQEKVVETEVEKMVRDYDGEEDSRGQKVSTAAGRVELSEIASNGCISTYGANQSSEDRSVEETRMELQVEVGQENVGGFVMVVLGNQGEQSKDVRFENTYILPNSGFSDNRIGSGIGINGGDE</sequence>
<accession>A0A5J4TC54</accession>
<proteinExistence type="predicted"/>
<evidence type="ECO:0000313" key="2">
    <source>
        <dbReference type="Proteomes" id="UP000324800"/>
    </source>
</evidence>
<dbReference type="Proteomes" id="UP000324800">
    <property type="component" value="Unassembled WGS sequence"/>
</dbReference>
<evidence type="ECO:0000313" key="1">
    <source>
        <dbReference type="EMBL" id="KAA6355848.1"/>
    </source>
</evidence>
<dbReference type="EMBL" id="SNRW01033954">
    <property type="protein sequence ID" value="KAA6355848.1"/>
    <property type="molecule type" value="Genomic_DNA"/>
</dbReference>
<organism evidence="1 2">
    <name type="scientific">Streblomastix strix</name>
    <dbReference type="NCBI Taxonomy" id="222440"/>
    <lineage>
        <taxon>Eukaryota</taxon>
        <taxon>Metamonada</taxon>
        <taxon>Preaxostyla</taxon>
        <taxon>Oxymonadida</taxon>
        <taxon>Streblomastigidae</taxon>
        <taxon>Streblomastix</taxon>
    </lineage>
</organism>
<gene>
    <name evidence="1" type="ORF">EZS28_048625</name>
</gene>
<reference evidence="1 2" key="1">
    <citation type="submission" date="2019-03" db="EMBL/GenBank/DDBJ databases">
        <title>Single cell metagenomics reveals metabolic interactions within the superorganism composed of flagellate Streblomastix strix and complex community of Bacteroidetes bacteria on its surface.</title>
        <authorList>
            <person name="Treitli S.C."/>
            <person name="Kolisko M."/>
            <person name="Husnik F."/>
            <person name="Keeling P."/>
            <person name="Hampl V."/>
        </authorList>
    </citation>
    <scope>NUCLEOTIDE SEQUENCE [LARGE SCALE GENOMIC DNA]</scope>
    <source>
        <strain evidence="1">ST1C</strain>
    </source>
</reference>
<protein>
    <submittedName>
        <fullName evidence="1">Uncharacterized protein</fullName>
    </submittedName>
</protein>
<dbReference type="AlphaFoldDB" id="A0A5J4TC54"/>
<name>A0A5J4TC54_9EUKA</name>